<accession>A0A345XW53</accession>
<organism evidence="1 2">
    <name type="scientific">Streptomyces armeniacus</name>
    <dbReference type="NCBI Taxonomy" id="83291"/>
    <lineage>
        <taxon>Bacteria</taxon>
        <taxon>Bacillati</taxon>
        <taxon>Actinomycetota</taxon>
        <taxon>Actinomycetes</taxon>
        <taxon>Kitasatosporales</taxon>
        <taxon>Streptomycetaceae</taxon>
        <taxon>Streptomyces</taxon>
    </lineage>
</organism>
<evidence type="ECO:0000313" key="1">
    <source>
        <dbReference type="EMBL" id="AXK35869.1"/>
    </source>
</evidence>
<sequence>MLVIELAEAVPLSAIQRLRELLVRSSARFEEKRVGEYDLNIRAESLGIYETGGVDGRRPVLVSVMGPGIGDESVFKAEHADEVDQEPLIGFTPTHAIDVVAFCNRPVDHVVTALLTAAVMDVVGGVVNAELRNDQVPVVAGLPGVIATMTDPWPAAYGSAEFLKAWAQQPGFRLLK</sequence>
<keyword evidence="2" id="KW-1185">Reference proteome</keyword>
<dbReference type="InterPro" id="IPR045948">
    <property type="entry name" value="DUF6368"/>
</dbReference>
<evidence type="ECO:0000313" key="2">
    <source>
        <dbReference type="Proteomes" id="UP000254425"/>
    </source>
</evidence>
<dbReference type="AlphaFoldDB" id="A0A345XW53"/>
<protein>
    <submittedName>
        <fullName evidence="1">Uncharacterized protein</fullName>
    </submittedName>
</protein>
<proteinExistence type="predicted"/>
<dbReference type="Proteomes" id="UP000254425">
    <property type="component" value="Chromosome"/>
</dbReference>
<name>A0A345XW53_9ACTN</name>
<reference evidence="1 2" key="1">
    <citation type="submission" date="2018-07" db="EMBL/GenBank/DDBJ databases">
        <title>Draft genome of the type strain Streptomyces armeniacus ATCC 15676.</title>
        <authorList>
            <person name="Labana P."/>
            <person name="Gosse J.T."/>
            <person name="Boddy C.N."/>
        </authorList>
    </citation>
    <scope>NUCLEOTIDE SEQUENCE [LARGE SCALE GENOMIC DNA]</scope>
    <source>
        <strain evidence="1 2">ATCC 15676</strain>
    </source>
</reference>
<dbReference type="EMBL" id="CP031320">
    <property type="protein sequence ID" value="AXK35869.1"/>
    <property type="molecule type" value="Genomic_DNA"/>
</dbReference>
<dbReference type="Pfam" id="PF19895">
    <property type="entry name" value="DUF6368"/>
    <property type="match status" value="1"/>
</dbReference>
<gene>
    <name evidence="1" type="ORF">DVA86_27835</name>
</gene>
<dbReference type="KEGG" id="sarm:DVA86_27835"/>